<dbReference type="AlphaFoldDB" id="A0A1V6U9L6"/>
<feature type="compositionally biased region" description="Basic and acidic residues" evidence="1">
    <location>
        <begin position="272"/>
        <end position="284"/>
    </location>
</feature>
<feature type="compositionally biased region" description="Polar residues" evidence="1">
    <location>
        <begin position="407"/>
        <end position="416"/>
    </location>
</feature>
<feature type="compositionally biased region" description="Low complexity" evidence="1">
    <location>
        <begin position="309"/>
        <end position="321"/>
    </location>
</feature>
<evidence type="ECO:0000313" key="2">
    <source>
        <dbReference type="EMBL" id="OQE35198.1"/>
    </source>
</evidence>
<feature type="compositionally biased region" description="Basic and acidic residues" evidence="1">
    <location>
        <begin position="211"/>
        <end position="227"/>
    </location>
</feature>
<feature type="compositionally biased region" description="Low complexity" evidence="1">
    <location>
        <begin position="53"/>
        <end position="88"/>
    </location>
</feature>
<feature type="compositionally biased region" description="Low complexity" evidence="1">
    <location>
        <begin position="393"/>
        <end position="406"/>
    </location>
</feature>
<feature type="compositionally biased region" description="Basic and acidic residues" evidence="1">
    <location>
        <begin position="505"/>
        <end position="525"/>
    </location>
</feature>
<proteinExistence type="predicted"/>
<feature type="compositionally biased region" description="Basic and acidic residues" evidence="1">
    <location>
        <begin position="1"/>
        <end position="20"/>
    </location>
</feature>
<dbReference type="STRING" id="36646.A0A1V6U9L6"/>
<feature type="compositionally biased region" description="Gly residues" evidence="1">
    <location>
        <begin position="89"/>
        <end position="99"/>
    </location>
</feature>
<feature type="compositionally biased region" description="Gly residues" evidence="1">
    <location>
        <begin position="239"/>
        <end position="249"/>
    </location>
</feature>
<feature type="compositionally biased region" description="Low complexity" evidence="1">
    <location>
        <begin position="175"/>
        <end position="198"/>
    </location>
</feature>
<feature type="compositionally biased region" description="Basic and acidic residues" evidence="1">
    <location>
        <begin position="38"/>
        <end position="52"/>
    </location>
</feature>
<feature type="compositionally biased region" description="Gly residues" evidence="1">
    <location>
        <begin position="164"/>
        <end position="174"/>
    </location>
</feature>
<feature type="compositionally biased region" description="Gly residues" evidence="1">
    <location>
        <begin position="349"/>
        <end position="359"/>
    </location>
</feature>
<feature type="region of interest" description="Disordered" evidence="1">
    <location>
        <begin position="1"/>
        <end position="525"/>
    </location>
</feature>
<organism evidence="2 3">
    <name type="scientific">Penicillium coprophilum</name>
    <dbReference type="NCBI Taxonomy" id="36646"/>
    <lineage>
        <taxon>Eukaryota</taxon>
        <taxon>Fungi</taxon>
        <taxon>Dikarya</taxon>
        <taxon>Ascomycota</taxon>
        <taxon>Pezizomycotina</taxon>
        <taxon>Eurotiomycetes</taxon>
        <taxon>Eurotiomycetidae</taxon>
        <taxon>Eurotiales</taxon>
        <taxon>Aspergillaceae</taxon>
        <taxon>Penicillium</taxon>
    </lineage>
</organism>
<gene>
    <name evidence="2" type="ORF">PENCOP_c014G02977</name>
</gene>
<feature type="compositionally biased region" description="Basic and acidic residues" evidence="1">
    <location>
        <begin position="419"/>
        <end position="431"/>
    </location>
</feature>
<reference evidence="3" key="1">
    <citation type="journal article" date="2017" name="Nat. Microbiol.">
        <title>Global analysis of biosynthetic gene clusters reveals vast potential of secondary metabolite production in Penicillium species.</title>
        <authorList>
            <person name="Nielsen J.C."/>
            <person name="Grijseels S."/>
            <person name="Prigent S."/>
            <person name="Ji B."/>
            <person name="Dainat J."/>
            <person name="Nielsen K.F."/>
            <person name="Frisvad J.C."/>
            <person name="Workman M."/>
            <person name="Nielsen J."/>
        </authorList>
    </citation>
    <scope>NUCLEOTIDE SEQUENCE [LARGE SCALE GENOMIC DNA]</scope>
    <source>
        <strain evidence="3">IBT 31321</strain>
    </source>
</reference>
<evidence type="ECO:0008006" key="4">
    <source>
        <dbReference type="Google" id="ProtNLM"/>
    </source>
</evidence>
<feature type="compositionally biased region" description="Low complexity" evidence="1">
    <location>
        <begin position="287"/>
        <end position="299"/>
    </location>
</feature>
<feature type="compositionally biased region" description="Basic and acidic residues" evidence="1">
    <location>
        <begin position="331"/>
        <end position="343"/>
    </location>
</feature>
<feature type="compositionally biased region" description="Low complexity" evidence="1">
    <location>
        <begin position="360"/>
        <end position="374"/>
    </location>
</feature>
<dbReference type="Proteomes" id="UP000191500">
    <property type="component" value="Unassembled WGS sequence"/>
</dbReference>
<dbReference type="EMBL" id="MDDG01000014">
    <property type="protein sequence ID" value="OQE35198.1"/>
    <property type="molecule type" value="Genomic_DNA"/>
</dbReference>
<sequence>MQFVRKAEEALTGKKDESHESTQSSNHGPHKSNLANKLDPRVDSDRDNRAAHTDATGLGATHGTTHGTTPATGTHSSTLGSGTTHGTSGVTGTGAGLGSTHGTTGTHSSTLGSGTTHGTTGSTNAGPHDSNIANKADPRVDSDRDNRAHHEGLTGAGTTHGTSGVTGTGAGLGSTHGTTGTHSSTLGSGTTHGTTGSTNAGPHSSNIANKLDPRVDSDRDNRAHHEGLTGSGTTHGTSGVTGTGAGLGSTHGTTGIGSTNAGPHDSNIANKADPRVDSDRDNRAHHAGLTGAGTTHGTSGVTGTGVGLGSTHTTTGSTNAGPHSSNIANKADPRVDSDRDNRAHHAGLSGAGTGAGTGLGSTHHTTATGTHGSTLGSGTGAGHNTIQEQPVYTSGGPIPTPGSSSTNAGPHSSNIANKLDPRVDSDRDSSAQHHSALAGTGAGTTTHGTHTRGVPASPALGGSGLNTAGHHDALAGSSYNTPATGTTTGATGTTGPHSSSIANKLDPRVDSDVTRAENEALHRQI</sequence>
<feature type="compositionally biased region" description="Polar residues" evidence="1">
    <location>
        <begin position="199"/>
        <end position="208"/>
    </location>
</feature>
<evidence type="ECO:0000313" key="3">
    <source>
        <dbReference type="Proteomes" id="UP000191500"/>
    </source>
</evidence>
<evidence type="ECO:0000256" key="1">
    <source>
        <dbReference type="SAM" id="MobiDB-lite"/>
    </source>
</evidence>
<keyword evidence="3" id="KW-1185">Reference proteome</keyword>
<dbReference type="PANTHER" id="PTHR39606">
    <property type="entry name" value="SURFACE PROTEIN, PUTATIVE-RELATED"/>
    <property type="match status" value="1"/>
</dbReference>
<feature type="compositionally biased region" description="Low complexity" evidence="1">
    <location>
        <begin position="100"/>
        <end position="123"/>
    </location>
</feature>
<feature type="compositionally biased region" description="Low complexity" evidence="1">
    <location>
        <begin position="250"/>
        <end position="259"/>
    </location>
</feature>
<name>A0A1V6U9L6_9EURO</name>
<dbReference type="PANTHER" id="PTHR39606:SF1">
    <property type="entry name" value="CELL SURFACE PROTEIN"/>
    <property type="match status" value="1"/>
</dbReference>
<feature type="compositionally biased region" description="Basic and acidic residues" evidence="1">
    <location>
        <begin position="136"/>
        <end position="152"/>
    </location>
</feature>
<feature type="compositionally biased region" description="Low complexity" evidence="1">
    <location>
        <begin position="481"/>
        <end position="496"/>
    </location>
</feature>
<comment type="caution">
    <text evidence="2">The sequence shown here is derived from an EMBL/GenBank/DDBJ whole genome shotgun (WGS) entry which is preliminary data.</text>
</comment>
<protein>
    <recommendedName>
        <fullName evidence="4">Period circadian protein</fullName>
    </recommendedName>
</protein>
<accession>A0A1V6U9L6</accession>